<organism evidence="3 4">
    <name type="scientific">Salinicoccus sediminis</name>
    <dbReference type="NCBI Taxonomy" id="1432562"/>
    <lineage>
        <taxon>Bacteria</taxon>
        <taxon>Bacillati</taxon>
        <taxon>Bacillota</taxon>
        <taxon>Bacilli</taxon>
        <taxon>Bacillales</taxon>
        <taxon>Staphylococcaceae</taxon>
        <taxon>Salinicoccus</taxon>
    </lineage>
</organism>
<dbReference type="PANTHER" id="PTHR47738">
    <property type="entry name" value="PTS SYSTEM FRUCTOSE-LIKE EIIA COMPONENT-RELATED"/>
    <property type="match status" value="1"/>
</dbReference>
<comment type="subunit">
    <text evidence="1">Homodimer or homotrimer. Seems to be a monomer when not phosphorylated.</text>
</comment>
<proteinExistence type="predicted"/>
<dbReference type="PANTHER" id="PTHR47738:SF3">
    <property type="entry name" value="PHOSPHOTRANSFERASE SYSTEM MANNITOL_FRUCTOSE-SPECIFIC IIA DOMAIN CONTAINING PROTEIN"/>
    <property type="match status" value="1"/>
</dbReference>
<dbReference type="RefSeq" id="WP_046516616.1">
    <property type="nucleotide sequence ID" value="NZ_LAYZ01000024.1"/>
</dbReference>
<sequence>MGYGSLFSEELITLDASYSSQEDLFRSAAKHLVDLGYIEETYLNALMTREKDFPTGLETQYCNIAIPHTDAPHIKHPFIYLVRLNENLQFKNMGDTESEVAVKIVMFLGIKNPKKQISLLSDLMEKFQEEKISRIILNGHDAKELETNLKEIF</sequence>
<feature type="domain" description="PTS EIIA type-2" evidence="2">
    <location>
        <begin position="5"/>
        <end position="152"/>
    </location>
</feature>
<protein>
    <recommendedName>
        <fullName evidence="2">PTS EIIA type-2 domain-containing protein</fullName>
    </recommendedName>
</protein>
<evidence type="ECO:0000313" key="4">
    <source>
        <dbReference type="Proteomes" id="UP000034287"/>
    </source>
</evidence>
<dbReference type="PROSITE" id="PS51094">
    <property type="entry name" value="PTS_EIIA_TYPE_2"/>
    <property type="match status" value="1"/>
</dbReference>
<dbReference type="InterPro" id="IPR002178">
    <property type="entry name" value="PTS_EIIA_type-2_dom"/>
</dbReference>
<dbReference type="InterPro" id="IPR016152">
    <property type="entry name" value="PTrfase/Anion_transptr"/>
</dbReference>
<accession>A0A0M2SM30</accession>
<dbReference type="SUPFAM" id="SSF55804">
    <property type="entry name" value="Phoshotransferase/anion transport protein"/>
    <property type="match status" value="1"/>
</dbReference>
<name>A0A0M2SM30_9STAP</name>
<dbReference type="Pfam" id="PF00359">
    <property type="entry name" value="PTS_EIIA_2"/>
    <property type="match status" value="1"/>
</dbReference>
<evidence type="ECO:0000313" key="3">
    <source>
        <dbReference type="EMBL" id="KKK33907.1"/>
    </source>
</evidence>
<dbReference type="EMBL" id="LAYZ01000024">
    <property type="protein sequence ID" value="KKK33907.1"/>
    <property type="molecule type" value="Genomic_DNA"/>
</dbReference>
<evidence type="ECO:0000256" key="1">
    <source>
        <dbReference type="ARBA" id="ARBA00011798"/>
    </source>
</evidence>
<dbReference type="InterPro" id="IPR051541">
    <property type="entry name" value="PTS_SugarTrans_NitroReg"/>
</dbReference>
<dbReference type="PATRIC" id="fig|1432562.3.peg.1959"/>
<dbReference type="AlphaFoldDB" id="A0A0M2SM30"/>
<dbReference type="Proteomes" id="UP000034287">
    <property type="component" value="Unassembled WGS sequence"/>
</dbReference>
<evidence type="ECO:0000259" key="2">
    <source>
        <dbReference type="PROSITE" id="PS51094"/>
    </source>
</evidence>
<keyword evidence="4" id="KW-1185">Reference proteome</keyword>
<gene>
    <name evidence="3" type="ORF">WN59_09880</name>
</gene>
<dbReference type="Gene3D" id="3.40.930.10">
    <property type="entry name" value="Mannitol-specific EII, Chain A"/>
    <property type="match status" value="1"/>
</dbReference>
<comment type="caution">
    <text evidence="3">The sequence shown here is derived from an EMBL/GenBank/DDBJ whole genome shotgun (WGS) entry which is preliminary data.</text>
</comment>
<dbReference type="OrthoDB" id="370976at2"/>
<reference evidence="3 4" key="1">
    <citation type="submission" date="2015-04" db="EMBL/GenBank/DDBJ databases">
        <title>Taxonomic description and genome sequence of Salinicoccus sediminis sp. nov., a novel hyper halotolerant bacterium isolated from marine sediment.</title>
        <authorList>
            <person name="Mathan Kumar R."/>
            <person name="Kaur G."/>
            <person name="Kumar N."/>
            <person name="Kumar A."/>
            <person name="Singh N.K."/>
            <person name="Kaur N."/>
            <person name="Mayilraj S."/>
        </authorList>
    </citation>
    <scope>NUCLEOTIDE SEQUENCE [LARGE SCALE GENOMIC DNA]</scope>
    <source>
        <strain evidence="3 4">SV-16</strain>
    </source>
</reference>
<dbReference type="CDD" id="cd00211">
    <property type="entry name" value="PTS_IIA_fru"/>
    <property type="match status" value="1"/>
</dbReference>
<dbReference type="STRING" id="1432562.WN59_09880"/>